<evidence type="ECO:0000313" key="9">
    <source>
        <dbReference type="Proteomes" id="UP001150904"/>
    </source>
</evidence>
<comment type="caution">
    <text evidence="8">The sequence shown here is derived from an EMBL/GenBank/DDBJ whole genome shotgun (WGS) entry which is preliminary data.</text>
</comment>
<dbReference type="SUPFAM" id="SSF53901">
    <property type="entry name" value="Thiolase-like"/>
    <property type="match status" value="2"/>
</dbReference>
<comment type="catalytic activity">
    <reaction evidence="5">
        <text>acetoacetyl-CoA + acetyl-CoA + H2O = (3S)-3-hydroxy-3-methylglutaryl-CoA + CoA + H(+)</text>
        <dbReference type="Rhea" id="RHEA:10188"/>
        <dbReference type="ChEBI" id="CHEBI:15377"/>
        <dbReference type="ChEBI" id="CHEBI:15378"/>
        <dbReference type="ChEBI" id="CHEBI:43074"/>
        <dbReference type="ChEBI" id="CHEBI:57286"/>
        <dbReference type="ChEBI" id="CHEBI:57287"/>
        <dbReference type="ChEBI" id="CHEBI:57288"/>
        <dbReference type="EC" id="2.3.3.10"/>
    </reaction>
</comment>
<feature type="binding site" evidence="4">
    <location>
        <position position="257"/>
    </location>
    <ligand>
        <name>CoA</name>
        <dbReference type="ChEBI" id="CHEBI:57287"/>
    </ligand>
</feature>
<comment type="similarity">
    <text evidence="1 5">Belongs to the thiolase-like superfamily. HMG-CoA synthase family.</text>
</comment>
<proteinExistence type="inferred from homology"/>
<dbReference type="InterPro" id="IPR010122">
    <property type="entry name" value="HMG_CoA_synthase_euk"/>
</dbReference>
<evidence type="ECO:0000259" key="6">
    <source>
        <dbReference type="Pfam" id="PF01154"/>
    </source>
</evidence>
<organism evidence="8 9">
    <name type="scientific">Penicillium cinerascens</name>
    <dbReference type="NCBI Taxonomy" id="70096"/>
    <lineage>
        <taxon>Eukaryota</taxon>
        <taxon>Fungi</taxon>
        <taxon>Dikarya</taxon>
        <taxon>Ascomycota</taxon>
        <taxon>Pezizomycotina</taxon>
        <taxon>Eurotiomycetes</taxon>
        <taxon>Eurotiomycetidae</taxon>
        <taxon>Eurotiales</taxon>
        <taxon>Aspergillaceae</taxon>
        <taxon>Penicillium</taxon>
    </lineage>
</organism>
<dbReference type="PANTHER" id="PTHR43323:SF2">
    <property type="entry name" value="HYDROXYMETHYLGLUTARYL-COA SYNTHASE"/>
    <property type="match status" value="1"/>
</dbReference>
<dbReference type="Proteomes" id="UP001150904">
    <property type="component" value="Unassembled WGS sequence"/>
</dbReference>
<feature type="domain" description="Hydroxymethylglutaryl-coenzyme A synthase N-terminal" evidence="6">
    <location>
        <begin position="3"/>
        <end position="173"/>
    </location>
</feature>
<dbReference type="InterPro" id="IPR016039">
    <property type="entry name" value="Thiolase-like"/>
</dbReference>
<evidence type="ECO:0000313" key="8">
    <source>
        <dbReference type="EMBL" id="KAJ5204933.1"/>
    </source>
</evidence>
<feature type="binding site" evidence="4">
    <location>
        <position position="261"/>
    </location>
    <ligand>
        <name>CoA</name>
        <dbReference type="ChEBI" id="CHEBI:57287"/>
    </ligand>
</feature>
<protein>
    <recommendedName>
        <fullName evidence="5">Hydroxymethylglutaryl-CoA synthase</fullName>
        <shortName evidence="5">HMG-CoA synthase</shortName>
        <ecNumber evidence="5">2.3.3.10</ecNumber>
    </recommendedName>
    <alternativeName>
        <fullName evidence="5">3-hydroxy-3-methylglutaryl coenzyme A synthase</fullName>
    </alternativeName>
</protein>
<dbReference type="GeneID" id="83180175"/>
<dbReference type="InterPro" id="IPR013746">
    <property type="entry name" value="HMG_CoA_synt_C_dom"/>
</dbReference>
<evidence type="ECO:0000256" key="3">
    <source>
        <dbReference type="PIRSR" id="PIRSR610122-1"/>
    </source>
</evidence>
<gene>
    <name evidence="8" type="ORF">N7498_005812</name>
</gene>
<evidence type="ECO:0000256" key="4">
    <source>
        <dbReference type="PIRSR" id="PIRSR610122-2"/>
    </source>
</evidence>
<evidence type="ECO:0000256" key="5">
    <source>
        <dbReference type="RuleBase" id="RU364071"/>
    </source>
</evidence>
<feature type="active site" description="Proton donor/acceptor" evidence="3">
    <location>
        <position position="84"/>
    </location>
</feature>
<evidence type="ECO:0000256" key="2">
    <source>
        <dbReference type="ARBA" id="ARBA00022679"/>
    </source>
</evidence>
<accession>A0A9W9T0H5</accession>
<keyword evidence="2 5" id="KW-0808">Transferase</keyword>
<dbReference type="GO" id="GO:0006696">
    <property type="term" value="P:ergosterol biosynthetic process"/>
    <property type="evidence" value="ECO:0007669"/>
    <property type="project" value="TreeGrafter"/>
</dbReference>
<dbReference type="OrthoDB" id="1269963at2759"/>
<reference evidence="8" key="1">
    <citation type="submission" date="2022-12" db="EMBL/GenBank/DDBJ databases">
        <authorList>
            <person name="Petersen C."/>
        </authorList>
    </citation>
    <scope>NUCLEOTIDE SEQUENCE</scope>
    <source>
        <strain evidence="8">IBT 15544</strain>
    </source>
</reference>
<dbReference type="GO" id="GO:0010142">
    <property type="term" value="P:farnesyl diphosphate biosynthetic process, mevalonate pathway"/>
    <property type="evidence" value="ECO:0007669"/>
    <property type="project" value="InterPro"/>
</dbReference>
<dbReference type="Pfam" id="PF01154">
    <property type="entry name" value="HMG_CoA_synt_N"/>
    <property type="match status" value="1"/>
</dbReference>
<dbReference type="Pfam" id="PF08540">
    <property type="entry name" value="HMG_CoA_synt_C"/>
    <property type="match status" value="1"/>
</dbReference>
<reference evidence="8" key="2">
    <citation type="journal article" date="2023" name="IMA Fungus">
        <title>Comparative genomic study of the Penicillium genus elucidates a diverse pangenome and 15 lateral gene transfer events.</title>
        <authorList>
            <person name="Petersen C."/>
            <person name="Sorensen T."/>
            <person name="Nielsen M.R."/>
            <person name="Sondergaard T.E."/>
            <person name="Sorensen J.L."/>
            <person name="Fitzpatrick D.A."/>
            <person name="Frisvad J.C."/>
            <person name="Nielsen K.L."/>
        </authorList>
    </citation>
    <scope>NUCLEOTIDE SEQUENCE</scope>
    <source>
        <strain evidence="8">IBT 15544</strain>
    </source>
</reference>
<evidence type="ECO:0000256" key="1">
    <source>
        <dbReference type="ARBA" id="ARBA00007061"/>
    </source>
</evidence>
<feature type="active site" description="Acyl-thioester intermediate" evidence="3">
    <location>
        <position position="116"/>
    </location>
</feature>
<feature type="binding site" evidence="4">
    <location>
        <position position="207"/>
    </location>
    <ligand>
        <name>CoA</name>
        <dbReference type="ChEBI" id="CHEBI:57287"/>
    </ligand>
</feature>
<dbReference type="Gene3D" id="3.40.47.10">
    <property type="match status" value="1"/>
</dbReference>
<dbReference type="EC" id="2.3.3.10" evidence="5"/>
<dbReference type="PANTHER" id="PTHR43323">
    <property type="entry name" value="3-HYDROXY-3-METHYLGLUTARYL COENZYME A SYNTHASE"/>
    <property type="match status" value="1"/>
</dbReference>
<dbReference type="NCBIfam" id="TIGR01833">
    <property type="entry name" value="HMG-CoA-S_euk"/>
    <property type="match status" value="1"/>
</dbReference>
<dbReference type="FunFam" id="3.40.47.10:FF:000008">
    <property type="entry name" value="3-hydroxy-3-methylglutaryl coenzyme A synthase"/>
    <property type="match status" value="1"/>
</dbReference>
<comment type="function">
    <text evidence="5">Catalyzes the condensation of acetyl-CoA with acetoacetyl-CoA to form HMG-CoA.</text>
</comment>
<sequence>MTPQNIGIKAIEIYFPSRYVAQSDLEKFLGASTGKHTIGLGQTNMSFCDDREDVYSLALTTVSSLLRQNTINPQTIGRLEVGTESMLDKAKSCKSVLMQLFPTNPDIEGADTYNACYGGTSALFNAVHWIESSAWDGREAIVVMSDIALYDTPAARPTGGAGCVAMLVGPDAPLVLEPLRASFMRHTYDFYKPDFKTEYPVVDGHYSSRCYLQALDGCYQRYRAKRAARESVNVNGALLATPLDEFDYFVFHAPNCKLVSKSYARLLYNDFVADPENPLFGEDLVPLGIREQTYEGSLDDKDLERLFIKLSRERFQQRVQPSLTAPTMCGNMYTAGVYSGLVSLLSNTPSESLLNRRVGIFSFGSGLASTMFSLRVVGDISGIAAQIDLHARLARRERTSPEFYHEMCRVRERAYQQKNYTPTGSVEALAPGTYYLEHVDDKFRRSYAVRE</sequence>
<dbReference type="GO" id="GO:0004421">
    <property type="term" value="F:hydroxymethylglutaryl-CoA synthase activity"/>
    <property type="evidence" value="ECO:0007669"/>
    <property type="project" value="UniProtKB-EC"/>
</dbReference>
<dbReference type="InterPro" id="IPR013528">
    <property type="entry name" value="HMG_CoA_synth_N"/>
</dbReference>
<feature type="domain" description="Hydroxymethylglutaryl-coenzyme A synthase C-terminal" evidence="7">
    <location>
        <begin position="175"/>
        <end position="450"/>
    </location>
</feature>
<name>A0A9W9T0H5_9EURO</name>
<keyword evidence="9" id="KW-1185">Reference proteome</keyword>
<dbReference type="AlphaFoldDB" id="A0A9W9T0H5"/>
<dbReference type="EMBL" id="JAPQKR010000012">
    <property type="protein sequence ID" value="KAJ5204933.1"/>
    <property type="molecule type" value="Genomic_DNA"/>
</dbReference>
<dbReference type="GO" id="GO:0006084">
    <property type="term" value="P:acetyl-CoA metabolic process"/>
    <property type="evidence" value="ECO:0007669"/>
    <property type="project" value="InterPro"/>
</dbReference>
<feature type="active site" description="Proton donor/acceptor" evidence="3">
    <location>
        <position position="252"/>
    </location>
</feature>
<dbReference type="CDD" id="cd00827">
    <property type="entry name" value="init_cond_enzymes"/>
    <property type="match status" value="1"/>
</dbReference>
<dbReference type="RefSeq" id="XP_058309412.1">
    <property type="nucleotide sequence ID" value="XM_058452874.1"/>
</dbReference>
<evidence type="ECO:0000259" key="7">
    <source>
        <dbReference type="Pfam" id="PF08540"/>
    </source>
</evidence>